<dbReference type="AlphaFoldDB" id="A0A7Y9WIM1"/>
<evidence type="ECO:0000313" key="1">
    <source>
        <dbReference type="EMBL" id="NYH20881.1"/>
    </source>
</evidence>
<sequence>MPSLAHDSRGPINVGKTLFSFVVDRHPKFASMGYHLALSLRQHSCDDPADIHVQFTESVPDEARRIFEKLGCTTHQIKPFGDGRYCNKLAQLGNLKDLDFSIVVLLDTDMIALDDLRPHLSNAELTAKVVDGPNPPLSVLRQVARLAGMREEPPLIEVDASSGLGLVASSNGGKHAAHEPLDNQAIRAPRRRIVDLLRKPLLALRELVGSTRRHVEQDLTFVGNCNGGMYGIPKHLVEQVDTAWRYWALWLLQNIEPLKKARKQTHVDQVAMWLAIHVGQIPFRHAPSNANYYLHFAGRHRWFDERAGIALLHYHDSAVDTTTGRLKAPQGATAMEQAAISAANAQIDRSGRSAAWV</sequence>
<gene>
    <name evidence="1" type="ORF">GGD40_000360</name>
</gene>
<evidence type="ECO:0000313" key="2">
    <source>
        <dbReference type="Proteomes" id="UP000540929"/>
    </source>
</evidence>
<proteinExistence type="predicted"/>
<protein>
    <submittedName>
        <fullName evidence="1">Uncharacterized protein</fullName>
    </submittedName>
</protein>
<dbReference type="InterPro" id="IPR029044">
    <property type="entry name" value="Nucleotide-diphossugar_trans"/>
</dbReference>
<reference evidence="1 2" key="1">
    <citation type="submission" date="2020-07" db="EMBL/GenBank/DDBJ databases">
        <title>Exploring microbial biodiversity for novel pathways involved in the catabolism of aromatic compounds derived from lignin.</title>
        <authorList>
            <person name="Elkins J."/>
        </authorList>
    </citation>
    <scope>NUCLEOTIDE SEQUENCE [LARGE SCALE GENOMIC DNA]</scope>
    <source>
        <strain evidence="1 2">H2C3C</strain>
    </source>
</reference>
<organism evidence="1 2">
    <name type="scientific">Paraburkholderia bryophila</name>
    <dbReference type="NCBI Taxonomy" id="420952"/>
    <lineage>
        <taxon>Bacteria</taxon>
        <taxon>Pseudomonadati</taxon>
        <taxon>Pseudomonadota</taxon>
        <taxon>Betaproteobacteria</taxon>
        <taxon>Burkholderiales</taxon>
        <taxon>Burkholderiaceae</taxon>
        <taxon>Paraburkholderia</taxon>
    </lineage>
</organism>
<keyword evidence="2" id="KW-1185">Reference proteome</keyword>
<dbReference type="Proteomes" id="UP000540929">
    <property type="component" value="Unassembled WGS sequence"/>
</dbReference>
<comment type="caution">
    <text evidence="1">The sequence shown here is derived from an EMBL/GenBank/DDBJ whole genome shotgun (WGS) entry which is preliminary data.</text>
</comment>
<name>A0A7Y9WIM1_9BURK</name>
<dbReference type="SUPFAM" id="SSF53448">
    <property type="entry name" value="Nucleotide-diphospho-sugar transferases"/>
    <property type="match status" value="1"/>
</dbReference>
<dbReference type="RefSeq" id="WP_179742618.1">
    <property type="nucleotide sequence ID" value="NZ_JACCAS010000001.1"/>
</dbReference>
<dbReference type="EMBL" id="JACCAS010000001">
    <property type="protein sequence ID" value="NYH20881.1"/>
    <property type="molecule type" value="Genomic_DNA"/>
</dbReference>
<dbReference type="Gene3D" id="3.90.550.10">
    <property type="entry name" value="Spore Coat Polysaccharide Biosynthesis Protein SpsA, Chain A"/>
    <property type="match status" value="1"/>
</dbReference>
<accession>A0A7Y9WIM1</accession>